<evidence type="ECO:0000313" key="3">
    <source>
        <dbReference type="Proteomes" id="UP000479710"/>
    </source>
</evidence>
<evidence type="ECO:0000313" key="2">
    <source>
        <dbReference type="EMBL" id="KAF0887575.1"/>
    </source>
</evidence>
<proteinExistence type="predicted"/>
<comment type="caution">
    <text evidence="2">The sequence shown here is derived from an EMBL/GenBank/DDBJ whole genome shotgun (WGS) entry which is preliminary data.</text>
</comment>
<evidence type="ECO:0000256" key="1">
    <source>
        <dbReference type="SAM" id="MobiDB-lite"/>
    </source>
</evidence>
<accession>A0A6G1BGW8</accession>
<dbReference type="OrthoDB" id="1022043at2759"/>
<gene>
    <name evidence="2" type="ORF">E2562_002294</name>
</gene>
<dbReference type="EMBL" id="SPHZ02000012">
    <property type="protein sequence ID" value="KAF0887575.1"/>
    <property type="molecule type" value="Genomic_DNA"/>
</dbReference>
<feature type="compositionally biased region" description="Polar residues" evidence="1">
    <location>
        <begin position="1"/>
        <end position="20"/>
    </location>
</feature>
<organism evidence="2 3">
    <name type="scientific">Oryza meyeriana var. granulata</name>
    <dbReference type="NCBI Taxonomy" id="110450"/>
    <lineage>
        <taxon>Eukaryota</taxon>
        <taxon>Viridiplantae</taxon>
        <taxon>Streptophyta</taxon>
        <taxon>Embryophyta</taxon>
        <taxon>Tracheophyta</taxon>
        <taxon>Spermatophyta</taxon>
        <taxon>Magnoliopsida</taxon>
        <taxon>Liliopsida</taxon>
        <taxon>Poales</taxon>
        <taxon>Poaceae</taxon>
        <taxon>BOP clade</taxon>
        <taxon>Oryzoideae</taxon>
        <taxon>Oryzeae</taxon>
        <taxon>Oryzinae</taxon>
        <taxon>Oryza</taxon>
        <taxon>Oryza meyeriana</taxon>
    </lineage>
</organism>
<dbReference type="PANTHER" id="PTHR44947:SF1">
    <property type="entry name" value="OS11G0303800 PROTEIN"/>
    <property type="match status" value="1"/>
</dbReference>
<protein>
    <recommendedName>
        <fullName evidence="4">Myb-like domain-containing protein</fullName>
    </recommendedName>
</protein>
<dbReference type="Proteomes" id="UP000479710">
    <property type="component" value="Unassembled WGS sequence"/>
</dbReference>
<feature type="region of interest" description="Disordered" evidence="1">
    <location>
        <begin position="1"/>
        <end position="67"/>
    </location>
</feature>
<reference evidence="2 3" key="1">
    <citation type="submission" date="2019-11" db="EMBL/GenBank/DDBJ databases">
        <title>Whole genome sequence of Oryza granulata.</title>
        <authorList>
            <person name="Li W."/>
        </authorList>
    </citation>
    <scope>NUCLEOTIDE SEQUENCE [LARGE SCALE GENOMIC DNA]</scope>
    <source>
        <strain evidence="3">cv. Menghai</strain>
        <tissue evidence="2">Leaf</tissue>
    </source>
</reference>
<dbReference type="AlphaFoldDB" id="A0A6G1BGW8"/>
<dbReference type="PANTHER" id="PTHR44947">
    <property type="entry name" value="OS05G0501001 PROTEIN"/>
    <property type="match status" value="1"/>
</dbReference>
<name>A0A6G1BGW8_9ORYZ</name>
<evidence type="ECO:0008006" key="4">
    <source>
        <dbReference type="Google" id="ProtNLM"/>
    </source>
</evidence>
<feature type="compositionally biased region" description="Polar residues" evidence="1">
    <location>
        <begin position="31"/>
        <end position="49"/>
    </location>
</feature>
<keyword evidence="3" id="KW-1185">Reference proteome</keyword>
<sequence>METSKPQIHGSIHQTMSFNPISPPPLPSAYGTGTPQVVNQGTSTNNTVNIDIDEDDNNGANRPAKKRYWNHEEVERLVSAWLNASKDPVKGNDKKCDTF</sequence>